<feature type="transmembrane region" description="Helical" evidence="1">
    <location>
        <begin position="6"/>
        <end position="23"/>
    </location>
</feature>
<keyword evidence="1" id="KW-0812">Transmembrane</keyword>
<proteinExistence type="predicted"/>
<dbReference type="Proteomes" id="UP000019148">
    <property type="component" value="Unassembled WGS sequence"/>
</dbReference>
<protein>
    <submittedName>
        <fullName evidence="2">Uncharacterized protein</fullName>
    </submittedName>
</protein>
<keyword evidence="1" id="KW-0472">Membrane</keyword>
<reference evidence="2 3" key="1">
    <citation type="submission" date="2013-12" db="EMBL/GenBank/DDBJ databases">
        <title>Comparative genomics of relapsing fever spirochetes.</title>
        <authorList>
            <person name="Schwan T.G."/>
            <person name="Raffel S.J."/>
            <person name="Porcella S.F."/>
        </authorList>
    </citation>
    <scope>NUCLEOTIDE SEQUENCE [LARGE SCALE GENOMIC DNA]</scope>
    <source>
        <strain evidence="2 3">CR2A</strain>
    </source>
</reference>
<sequence>MLSFIFYYSFVYCLLVFISKSRIQVKKSKGIKGNIELKGRKKRRERVGGE</sequence>
<evidence type="ECO:0000313" key="3">
    <source>
        <dbReference type="Proteomes" id="UP000019148"/>
    </source>
</evidence>
<dbReference type="AlphaFoldDB" id="W6TG46"/>
<keyword evidence="1" id="KW-1133">Transmembrane helix</keyword>
<comment type="caution">
    <text evidence="2">The sequence shown here is derived from an EMBL/GenBank/DDBJ whole genome shotgun (WGS) entry which is preliminary data.</text>
</comment>
<dbReference type="EMBL" id="AZIT01000056">
    <property type="protein sequence ID" value="ETZ17370.1"/>
    <property type="molecule type" value="Genomic_DNA"/>
</dbReference>
<evidence type="ECO:0000256" key="1">
    <source>
        <dbReference type="SAM" id="Phobius"/>
    </source>
</evidence>
<dbReference type="PATRIC" id="fig|1432657.3.peg.1626"/>
<accession>W6TG46</accession>
<name>W6TG46_9SPIR</name>
<gene>
    <name evidence="2" type="ORF">BDCR2A_01716</name>
</gene>
<organism evidence="2 3">
    <name type="scientific">Borrelia duttonii CR2A</name>
    <dbReference type="NCBI Taxonomy" id="1432657"/>
    <lineage>
        <taxon>Bacteria</taxon>
        <taxon>Pseudomonadati</taxon>
        <taxon>Spirochaetota</taxon>
        <taxon>Spirochaetia</taxon>
        <taxon>Spirochaetales</taxon>
        <taxon>Borreliaceae</taxon>
        <taxon>Borrelia</taxon>
    </lineage>
</organism>
<evidence type="ECO:0000313" key="2">
    <source>
        <dbReference type="EMBL" id="ETZ17370.1"/>
    </source>
</evidence>